<evidence type="ECO:0000313" key="3">
    <source>
        <dbReference type="Proteomes" id="UP000637980"/>
    </source>
</evidence>
<feature type="region of interest" description="Disordered" evidence="1">
    <location>
        <begin position="41"/>
        <end position="72"/>
    </location>
</feature>
<reference evidence="3" key="1">
    <citation type="journal article" date="2019" name="Int. J. Syst. Evol. Microbiol.">
        <title>The Global Catalogue of Microorganisms (GCM) 10K type strain sequencing project: providing services to taxonomists for standard genome sequencing and annotation.</title>
        <authorList>
            <consortium name="The Broad Institute Genomics Platform"/>
            <consortium name="The Broad Institute Genome Sequencing Center for Infectious Disease"/>
            <person name="Wu L."/>
            <person name="Ma J."/>
        </authorList>
    </citation>
    <scope>NUCLEOTIDE SEQUENCE [LARGE SCALE GENOMIC DNA]</scope>
    <source>
        <strain evidence="3">KCTC 12861</strain>
    </source>
</reference>
<comment type="caution">
    <text evidence="2">The sequence shown here is derived from an EMBL/GenBank/DDBJ whole genome shotgun (WGS) entry which is preliminary data.</text>
</comment>
<evidence type="ECO:0000256" key="1">
    <source>
        <dbReference type="SAM" id="MobiDB-lite"/>
    </source>
</evidence>
<proteinExistence type="predicted"/>
<dbReference type="EMBL" id="BMXE01000001">
    <property type="protein sequence ID" value="GHB22338.1"/>
    <property type="molecule type" value="Genomic_DNA"/>
</dbReference>
<protein>
    <submittedName>
        <fullName evidence="2">Uncharacterized protein</fullName>
    </submittedName>
</protein>
<evidence type="ECO:0000313" key="2">
    <source>
        <dbReference type="EMBL" id="GHB22338.1"/>
    </source>
</evidence>
<accession>A0ABQ3E0G3</accession>
<organism evidence="2 3">
    <name type="scientific">Pseudovibrio japonicus</name>
    <dbReference type="NCBI Taxonomy" id="366534"/>
    <lineage>
        <taxon>Bacteria</taxon>
        <taxon>Pseudomonadati</taxon>
        <taxon>Pseudomonadota</taxon>
        <taxon>Alphaproteobacteria</taxon>
        <taxon>Hyphomicrobiales</taxon>
        <taxon>Stappiaceae</taxon>
        <taxon>Pseudovibrio</taxon>
    </lineage>
</organism>
<feature type="region of interest" description="Disordered" evidence="1">
    <location>
        <begin position="93"/>
        <end position="112"/>
    </location>
</feature>
<dbReference type="Proteomes" id="UP000637980">
    <property type="component" value="Unassembled WGS sequence"/>
</dbReference>
<sequence>MTGNGEFSEDTEATDVSLMAGVMSAVGLESQKNPDIEYKERAPLVMPTQGGNLPKPDTRSLSEVASNWPVDRSKEELEEIRAFYKVEPGEPLSIEQMRGHPSVAKASARPRNFEAEKREQQLLDGDKLTPSELSALGKRYQEAKKLLGGGKQTDSPVCAPGDPTCTPTRKYLTEPPVDYSTPVEGVAFATPEVDEDEIVRKKREAAAIEDGARIDMSKY</sequence>
<gene>
    <name evidence="2" type="ORF">GCM10007094_08120</name>
</gene>
<name>A0ABQ3E0G3_9HYPH</name>
<keyword evidence="3" id="KW-1185">Reference proteome</keyword>